<comment type="caution">
    <text evidence="3">The sequence shown here is derived from an EMBL/GenBank/DDBJ whole genome shotgun (WGS) entry which is preliminary data.</text>
</comment>
<feature type="transmembrane region" description="Helical" evidence="2">
    <location>
        <begin position="17"/>
        <end position="39"/>
    </location>
</feature>
<evidence type="ECO:0000313" key="3">
    <source>
        <dbReference type="EMBL" id="GLI41226.1"/>
    </source>
</evidence>
<evidence type="ECO:0000256" key="2">
    <source>
        <dbReference type="SAM" id="Phobius"/>
    </source>
</evidence>
<dbReference type="AlphaFoldDB" id="A0A9W6G656"/>
<keyword evidence="2" id="KW-0812">Transmembrane</keyword>
<accession>A0A9W6G656</accession>
<keyword evidence="2" id="KW-1133">Transmembrane helix</keyword>
<dbReference type="EMBL" id="BSDT01000001">
    <property type="protein sequence ID" value="GLI41226.1"/>
    <property type="molecule type" value="Genomic_DNA"/>
</dbReference>
<sequence length="95" mass="9971">MYSWIWRKLPGGLPGKLIGSVALTVGTVALLWFVVFPAVRPLMPWSNVDPAGGVNVENGETGAPAEDQTCTPGVDCPGTGFDPSDWLTAESPDGE</sequence>
<keyword evidence="4" id="KW-1185">Reference proteome</keyword>
<evidence type="ECO:0000313" key="4">
    <source>
        <dbReference type="Proteomes" id="UP001144313"/>
    </source>
</evidence>
<name>A0A9W6G656_9ACTN</name>
<proteinExistence type="predicted"/>
<evidence type="ECO:0000256" key="1">
    <source>
        <dbReference type="SAM" id="MobiDB-lite"/>
    </source>
</evidence>
<keyword evidence="2" id="KW-0472">Membrane</keyword>
<reference evidence="3" key="1">
    <citation type="submission" date="2022-12" db="EMBL/GenBank/DDBJ databases">
        <title>Reference genome sequencing for broad-spectrum identification of bacterial and archaeal isolates by mass spectrometry.</title>
        <authorList>
            <person name="Sekiguchi Y."/>
            <person name="Tourlousse D.M."/>
        </authorList>
    </citation>
    <scope>NUCLEOTIDE SEQUENCE</scope>
    <source>
        <strain evidence="3">LLR39Z86</strain>
    </source>
</reference>
<protein>
    <submittedName>
        <fullName evidence="3">Uncharacterized protein</fullName>
    </submittedName>
</protein>
<feature type="region of interest" description="Disordered" evidence="1">
    <location>
        <begin position="54"/>
        <end position="95"/>
    </location>
</feature>
<dbReference type="Proteomes" id="UP001144313">
    <property type="component" value="Unassembled WGS sequence"/>
</dbReference>
<gene>
    <name evidence="3" type="ORF">GALLR39Z86_10760</name>
</gene>
<organism evidence="3 4">
    <name type="scientific">Glycomyces algeriensis</name>
    <dbReference type="NCBI Taxonomy" id="256037"/>
    <lineage>
        <taxon>Bacteria</taxon>
        <taxon>Bacillati</taxon>
        <taxon>Actinomycetota</taxon>
        <taxon>Actinomycetes</taxon>
        <taxon>Glycomycetales</taxon>
        <taxon>Glycomycetaceae</taxon>
        <taxon>Glycomyces</taxon>
    </lineage>
</organism>